<dbReference type="EMBL" id="JAUIZM010000010">
    <property type="protein sequence ID" value="KAK1361754.1"/>
    <property type="molecule type" value="Genomic_DNA"/>
</dbReference>
<proteinExistence type="predicted"/>
<feature type="compositionally biased region" description="Basic residues" evidence="2">
    <location>
        <begin position="645"/>
        <end position="655"/>
    </location>
</feature>
<comment type="caution">
    <text evidence="3">The sequence shown here is derived from an EMBL/GenBank/DDBJ whole genome shotgun (WGS) entry which is preliminary data.</text>
</comment>
<accession>A0AAD8H8S2</accession>
<sequence length="676" mass="77157">MHSQMRQLEEDLRLTKNQLDAAEEERDRALDQLREKMVANEVVNTRLSEALSPRRAVKLFAELTTVKELLSNSQKELAAKEKNIESMKLELDQAKQLEKKLADKDSTLSKLDEELHNAKVFETRAMDLYLESKMRIKELEGELEKGKQSEKRELQSRVSQSKQLEATKTELEESKLRIASLLEQLQKLKSSSSVSSREQNGIQKSDYIDPKNELGEKSASTKTVSSQREIDALKKELKAAIEAEEHSTKAMIDLALALKEVLTEGNQTKENLIATESELEHVKEVAEQLKVIVTSTEEKYQKLLDEAKEEVELHKNTADRLRVEAEESQLAWNGKEMGFVGVIKEVEEQNARTHLENVKLTDSLKAANTTSRKAREENHKLREIVRHALNETNAAKEAANIAKEEISELKDSLAEKDETLDDLTRECERLRISEAAANERMKELKRLHSQAHSELRTEDREEGGTAFMSPESVFDDHKEDLIKEDTAMKKGFSLDSAIKKGFSFDLHDIRLHSRFEDEDDLLISEDEDPVKAEALKGSIFDPSSITPRSESRSLKAPLFFKPHHRHHHRSRSTYTDVDTVNSEDSDNLDVSNHLDNSHHYSEETHSEDFEVDRPLSHSHRKKKPALLKSFSSLLGRKSKSDSHHSRPHSHSRSFHSKKEPTTPTSSTTSESHKSFF</sequence>
<feature type="compositionally biased region" description="Basic and acidic residues" evidence="2">
    <location>
        <begin position="142"/>
        <end position="155"/>
    </location>
</feature>
<dbReference type="AlphaFoldDB" id="A0AAD8H8S2"/>
<evidence type="ECO:0000256" key="1">
    <source>
        <dbReference type="SAM" id="Coils"/>
    </source>
</evidence>
<evidence type="ECO:0000313" key="4">
    <source>
        <dbReference type="Proteomes" id="UP001237642"/>
    </source>
</evidence>
<feature type="region of interest" description="Disordered" evidence="2">
    <location>
        <begin position="142"/>
        <end position="166"/>
    </location>
</feature>
<feature type="compositionally biased region" description="Basic residues" evidence="2">
    <location>
        <begin position="616"/>
        <end position="625"/>
    </location>
</feature>
<gene>
    <name evidence="3" type="ORF">POM88_046228</name>
</gene>
<reference evidence="3" key="2">
    <citation type="submission" date="2023-05" db="EMBL/GenBank/DDBJ databases">
        <authorList>
            <person name="Schelkunov M.I."/>
        </authorList>
    </citation>
    <scope>NUCLEOTIDE SEQUENCE</scope>
    <source>
        <strain evidence="3">Hsosn_3</strain>
        <tissue evidence="3">Leaf</tissue>
    </source>
</reference>
<feature type="compositionally biased region" description="Basic and acidic residues" evidence="2">
    <location>
        <begin position="595"/>
        <end position="615"/>
    </location>
</feature>
<name>A0AAD8H8S2_9APIA</name>
<evidence type="ECO:0000313" key="3">
    <source>
        <dbReference type="EMBL" id="KAK1361754.1"/>
    </source>
</evidence>
<keyword evidence="1" id="KW-0175">Coiled coil</keyword>
<feature type="coiled-coil region" evidence="1">
    <location>
        <begin position="63"/>
        <end position="114"/>
    </location>
</feature>
<reference evidence="3" key="1">
    <citation type="submission" date="2023-02" db="EMBL/GenBank/DDBJ databases">
        <title>Genome of toxic invasive species Heracleum sosnowskyi carries increased number of genes despite the absence of recent whole-genome duplications.</title>
        <authorList>
            <person name="Schelkunov M."/>
            <person name="Shtratnikova V."/>
            <person name="Makarenko M."/>
            <person name="Klepikova A."/>
            <person name="Omelchenko D."/>
            <person name="Novikova G."/>
            <person name="Obukhova E."/>
            <person name="Bogdanov V."/>
            <person name="Penin A."/>
            <person name="Logacheva M."/>
        </authorList>
    </citation>
    <scope>NUCLEOTIDE SEQUENCE</scope>
    <source>
        <strain evidence="3">Hsosn_3</strain>
        <tissue evidence="3">Leaf</tissue>
    </source>
</reference>
<evidence type="ECO:0000256" key="2">
    <source>
        <dbReference type="SAM" id="MobiDB-lite"/>
    </source>
</evidence>
<feature type="coiled-coil region" evidence="1">
    <location>
        <begin position="5"/>
        <end position="39"/>
    </location>
</feature>
<protein>
    <submittedName>
        <fullName evidence="3">WEB family protein, chloroplastic</fullName>
    </submittedName>
</protein>
<feature type="coiled-coil region" evidence="1">
    <location>
        <begin position="286"/>
        <end position="324"/>
    </location>
</feature>
<organism evidence="3 4">
    <name type="scientific">Heracleum sosnowskyi</name>
    <dbReference type="NCBI Taxonomy" id="360622"/>
    <lineage>
        <taxon>Eukaryota</taxon>
        <taxon>Viridiplantae</taxon>
        <taxon>Streptophyta</taxon>
        <taxon>Embryophyta</taxon>
        <taxon>Tracheophyta</taxon>
        <taxon>Spermatophyta</taxon>
        <taxon>Magnoliopsida</taxon>
        <taxon>eudicotyledons</taxon>
        <taxon>Gunneridae</taxon>
        <taxon>Pentapetalae</taxon>
        <taxon>asterids</taxon>
        <taxon>campanulids</taxon>
        <taxon>Apiales</taxon>
        <taxon>Apiaceae</taxon>
        <taxon>Apioideae</taxon>
        <taxon>apioid superclade</taxon>
        <taxon>Tordylieae</taxon>
        <taxon>Tordyliinae</taxon>
        <taxon>Heracleum</taxon>
    </lineage>
</organism>
<feature type="compositionally biased region" description="Basic and acidic residues" evidence="2">
    <location>
        <begin position="448"/>
        <end position="463"/>
    </location>
</feature>
<dbReference type="PANTHER" id="PTHR35164">
    <property type="entry name" value="EXPRESSED PROTEIN"/>
    <property type="match status" value="1"/>
</dbReference>
<feature type="region of interest" description="Disordered" evidence="2">
    <location>
        <begin position="448"/>
        <end position="471"/>
    </location>
</feature>
<keyword evidence="4" id="KW-1185">Reference proteome</keyword>
<feature type="compositionally biased region" description="Basic and acidic residues" evidence="2">
    <location>
        <begin position="206"/>
        <end position="216"/>
    </location>
</feature>
<feature type="compositionally biased region" description="Polar residues" evidence="2">
    <location>
        <begin position="218"/>
        <end position="227"/>
    </location>
</feature>
<feature type="region of interest" description="Disordered" evidence="2">
    <location>
        <begin position="189"/>
        <end position="227"/>
    </location>
</feature>
<feature type="region of interest" description="Disordered" evidence="2">
    <location>
        <begin position="559"/>
        <end position="676"/>
    </location>
</feature>
<dbReference type="Proteomes" id="UP001237642">
    <property type="component" value="Unassembled WGS sequence"/>
</dbReference>
<feature type="compositionally biased region" description="Basic residues" evidence="2">
    <location>
        <begin position="561"/>
        <end position="571"/>
    </location>
</feature>
<dbReference type="PANTHER" id="PTHR35164:SF9">
    <property type="entry name" value="EXPRESSED PROTEIN"/>
    <property type="match status" value="1"/>
</dbReference>